<proteinExistence type="predicted"/>
<dbReference type="STRING" id="411473.RUMCAL_02604"/>
<dbReference type="AlphaFoldDB" id="U2JYK6"/>
<organism evidence="2 3">
    <name type="scientific">Ruminococcus callidus ATCC 27760</name>
    <dbReference type="NCBI Taxonomy" id="411473"/>
    <lineage>
        <taxon>Bacteria</taxon>
        <taxon>Bacillati</taxon>
        <taxon>Bacillota</taxon>
        <taxon>Clostridia</taxon>
        <taxon>Eubacteriales</taxon>
        <taxon>Oscillospiraceae</taxon>
        <taxon>Ruminococcus</taxon>
    </lineage>
</organism>
<evidence type="ECO:0000256" key="1">
    <source>
        <dbReference type="SAM" id="Phobius"/>
    </source>
</evidence>
<keyword evidence="1" id="KW-0472">Membrane</keyword>
<keyword evidence="1" id="KW-0812">Transmembrane</keyword>
<feature type="transmembrane region" description="Helical" evidence="1">
    <location>
        <begin position="6"/>
        <end position="24"/>
    </location>
</feature>
<name>U2JYK6_9FIRM</name>
<sequence>MLQQHALMFLAILHILCDCSWFIIPNSGGAVKGFFENRNKLLLK</sequence>
<keyword evidence="3" id="KW-1185">Reference proteome</keyword>
<protein>
    <submittedName>
        <fullName evidence="2">Uncharacterized protein</fullName>
    </submittedName>
</protein>
<dbReference type="PATRIC" id="fig|411473.3.peg.2181"/>
<evidence type="ECO:0000313" key="2">
    <source>
        <dbReference type="EMBL" id="ERJ91381.1"/>
    </source>
</evidence>
<keyword evidence="1" id="KW-1133">Transmembrane helix</keyword>
<reference evidence="2 3" key="1">
    <citation type="submission" date="2013-07" db="EMBL/GenBank/DDBJ databases">
        <authorList>
            <person name="Weinstock G."/>
            <person name="Sodergren E."/>
            <person name="Wylie T."/>
            <person name="Fulton L."/>
            <person name="Fulton R."/>
            <person name="Fronick C."/>
            <person name="O'Laughlin M."/>
            <person name="Godfrey J."/>
            <person name="Miner T."/>
            <person name="Herter B."/>
            <person name="Appelbaum E."/>
            <person name="Cordes M."/>
            <person name="Lek S."/>
            <person name="Wollam A."/>
            <person name="Pepin K.H."/>
            <person name="Palsikar V.B."/>
            <person name="Mitreva M."/>
            <person name="Wilson R.K."/>
        </authorList>
    </citation>
    <scope>NUCLEOTIDE SEQUENCE [LARGE SCALE GENOMIC DNA]</scope>
    <source>
        <strain evidence="2 3">ATCC 27760</strain>
    </source>
</reference>
<comment type="caution">
    <text evidence="2">The sequence shown here is derived from an EMBL/GenBank/DDBJ whole genome shotgun (WGS) entry which is preliminary data.</text>
</comment>
<accession>U2JYK6</accession>
<gene>
    <name evidence="2" type="ORF">RUMCAL_02604</name>
</gene>
<dbReference type="Proteomes" id="UP000016662">
    <property type="component" value="Unassembled WGS sequence"/>
</dbReference>
<dbReference type="HOGENOM" id="CLU_3221615_0_0_9"/>
<evidence type="ECO:0000313" key="3">
    <source>
        <dbReference type="Proteomes" id="UP000016662"/>
    </source>
</evidence>
<dbReference type="EMBL" id="AWVF01000316">
    <property type="protein sequence ID" value="ERJ91381.1"/>
    <property type="molecule type" value="Genomic_DNA"/>
</dbReference>